<evidence type="ECO:0000256" key="1">
    <source>
        <dbReference type="ARBA" id="ARBA00006397"/>
    </source>
</evidence>
<dbReference type="InterPro" id="IPR040134">
    <property type="entry name" value="PSMD12/CSN4"/>
</dbReference>
<dbReference type="Gene3D" id="1.10.10.10">
    <property type="entry name" value="Winged helix-like DNA-binding domain superfamily/Winged helix DNA-binding domain"/>
    <property type="match status" value="1"/>
</dbReference>
<dbReference type="InterPro" id="IPR054559">
    <property type="entry name" value="PSMD12-CSN4-like_N"/>
</dbReference>
<dbReference type="Proteomes" id="UP000001744">
    <property type="component" value="Unassembled WGS sequence"/>
</dbReference>
<dbReference type="PROSITE" id="PS50250">
    <property type="entry name" value="PCI"/>
    <property type="match status" value="1"/>
</dbReference>
<organism evidence="5 6">
    <name type="scientific">Schizosaccharomyces japonicus (strain yFS275 / FY16936)</name>
    <name type="common">Fission yeast</name>
    <dbReference type="NCBI Taxonomy" id="402676"/>
    <lineage>
        <taxon>Eukaryota</taxon>
        <taxon>Fungi</taxon>
        <taxon>Dikarya</taxon>
        <taxon>Ascomycota</taxon>
        <taxon>Taphrinomycotina</taxon>
        <taxon>Schizosaccharomycetes</taxon>
        <taxon>Schizosaccharomycetales</taxon>
        <taxon>Schizosaccharomycetaceae</taxon>
        <taxon>Schizosaccharomyces</taxon>
    </lineage>
</organism>
<name>B6K3X5_SCHJY</name>
<dbReference type="STRING" id="402676.B6K3X5"/>
<evidence type="ECO:0000313" key="6">
    <source>
        <dbReference type="Proteomes" id="UP000001744"/>
    </source>
</evidence>
<accession>B6K3X5</accession>
<dbReference type="Pfam" id="PF18098">
    <property type="entry name" value="RPN5_C"/>
    <property type="match status" value="1"/>
</dbReference>
<evidence type="ECO:0000256" key="3">
    <source>
        <dbReference type="ARBA" id="ARBA00056471"/>
    </source>
</evidence>
<dbReference type="VEuPathDB" id="FungiDB:SJAG_03321"/>
<proteinExistence type="inferred from homology"/>
<keyword evidence="2 5" id="KW-0647">Proteasome</keyword>
<dbReference type="EMBL" id="KE651167">
    <property type="protein sequence ID" value="EEB08182.2"/>
    <property type="molecule type" value="Genomic_DNA"/>
</dbReference>
<evidence type="ECO:0000313" key="5">
    <source>
        <dbReference type="EMBL" id="EEB08182.2"/>
    </source>
</evidence>
<dbReference type="InterPro" id="IPR036388">
    <property type="entry name" value="WH-like_DNA-bd_sf"/>
</dbReference>
<evidence type="ECO:0000259" key="4">
    <source>
        <dbReference type="PROSITE" id="PS50250"/>
    </source>
</evidence>
<dbReference type="RefSeq" id="XP_002174475.2">
    <property type="nucleotide sequence ID" value="XM_002174439.2"/>
</dbReference>
<dbReference type="GeneID" id="7052486"/>
<dbReference type="GO" id="GO:0008541">
    <property type="term" value="C:proteasome regulatory particle, lid subcomplex"/>
    <property type="evidence" value="ECO:0000318"/>
    <property type="project" value="GO_Central"/>
</dbReference>
<dbReference type="GO" id="GO:0034515">
    <property type="term" value="C:proteasome storage granule"/>
    <property type="evidence" value="ECO:0007669"/>
    <property type="project" value="EnsemblFungi"/>
</dbReference>
<dbReference type="GO" id="GO:0043161">
    <property type="term" value="P:proteasome-mediated ubiquitin-dependent protein catabolic process"/>
    <property type="evidence" value="ECO:0007669"/>
    <property type="project" value="EnsemblFungi"/>
</dbReference>
<dbReference type="GO" id="GO:0000338">
    <property type="term" value="P:protein deneddylation"/>
    <property type="evidence" value="ECO:0007669"/>
    <property type="project" value="EnsemblFungi"/>
</dbReference>
<evidence type="ECO:0000256" key="2">
    <source>
        <dbReference type="ARBA" id="ARBA00022942"/>
    </source>
</evidence>
<dbReference type="SUPFAM" id="SSF46785">
    <property type="entry name" value="Winged helix' DNA-binding domain"/>
    <property type="match status" value="1"/>
</dbReference>
<dbReference type="InterPro" id="IPR000717">
    <property type="entry name" value="PCI_dom"/>
</dbReference>
<dbReference type="SMART" id="SM00088">
    <property type="entry name" value="PINT"/>
    <property type="match status" value="1"/>
</dbReference>
<dbReference type="JaponicusDB" id="SJAG_03321"/>
<dbReference type="InterPro" id="IPR036390">
    <property type="entry name" value="WH_DNA-bd_sf"/>
</dbReference>
<protein>
    <submittedName>
        <fullName evidence="5">19S proteasome regulatory subunit Rpn502</fullName>
    </submittedName>
</protein>
<dbReference type="Pfam" id="PF22241">
    <property type="entry name" value="PSMD12-CSN4_N"/>
    <property type="match status" value="1"/>
</dbReference>
<dbReference type="InterPro" id="IPR040896">
    <property type="entry name" value="RPN5_C"/>
</dbReference>
<dbReference type="GO" id="GO:0034399">
    <property type="term" value="C:nuclear periphery"/>
    <property type="evidence" value="ECO:0007669"/>
    <property type="project" value="UniProtKB-ARBA"/>
</dbReference>
<dbReference type="PANTHER" id="PTHR10855">
    <property type="entry name" value="26S PROTEASOME NON-ATPASE REGULATORY SUBUNIT 12/COP9 SIGNALOSOME COMPLEX SUBUNIT 4"/>
    <property type="match status" value="1"/>
</dbReference>
<sequence>MQPYHHCCRWSKHPPSPTTSIQKMAELKPEKDFTEEYQALIDSLDRVKIDASLEKLLIFEKQVRQASDNATNTKILIYIADLLYQAKDYKLLNEQLVSLSKKHGQLKQAMTSLVQHVMGYLDDIKDKKIKIDLIETLRGITDGKIYVEIERARLTRLLSNIREEEGKIEEAKDILCNEPVETYASLDQKEKVDLILEQVRLHLLCSDYYMASTFAKKISVKFFEKEEVQDLKLKYYEQKIRIGLHEDAYLDVCKYYRVVYDTASIQADPEKWREILENVVCFVLLAPYDNEQADLLQRVNADRKLSSLPLLQQLVKCFTINELMRWPRIAEIYGEVLRSTAVFAAGDEKGEKRWSELRKRVIEHNLRVIAKYYTRIRCDRLSILLDLSAEETEQFLSELITKGHFYARIDRPAGTVSFKKAKNVHEQLNEWSASITFLLNRVEKTRQLILKEEMMYSIQQEVAK</sequence>
<dbReference type="Pfam" id="PF01399">
    <property type="entry name" value="PCI"/>
    <property type="match status" value="1"/>
</dbReference>
<dbReference type="OMA" id="AENEMFK"/>
<keyword evidence="6" id="KW-1185">Reference proteome</keyword>
<feature type="domain" description="PCI" evidence="4">
    <location>
        <begin position="251"/>
        <end position="423"/>
    </location>
</feature>
<comment type="similarity">
    <text evidence="1">Belongs to the proteasome subunit p55 family.</text>
</comment>
<comment type="function">
    <text evidence="3">Acts as a regulatory subunit of the 26S proteasome which is involved in the ATP-dependent degradation of ubiquitinated proteins. Required for proper proteasome assembly.</text>
</comment>
<dbReference type="HOGENOM" id="CLU_033860_2_0_1"/>
<dbReference type="OrthoDB" id="268763at2759"/>
<dbReference type="GO" id="GO:0008180">
    <property type="term" value="C:COP9 signalosome"/>
    <property type="evidence" value="ECO:0007669"/>
    <property type="project" value="EnsemblFungi"/>
</dbReference>
<dbReference type="GO" id="GO:0005737">
    <property type="term" value="C:cytoplasm"/>
    <property type="evidence" value="ECO:0000318"/>
    <property type="project" value="GO_Central"/>
</dbReference>
<dbReference type="eggNOG" id="KOG1498">
    <property type="taxonomic scope" value="Eukaryota"/>
</dbReference>
<reference evidence="5 6" key="1">
    <citation type="journal article" date="2011" name="Science">
        <title>Comparative functional genomics of the fission yeasts.</title>
        <authorList>
            <person name="Rhind N."/>
            <person name="Chen Z."/>
            <person name="Yassour M."/>
            <person name="Thompson D.A."/>
            <person name="Haas B.J."/>
            <person name="Habib N."/>
            <person name="Wapinski I."/>
            <person name="Roy S."/>
            <person name="Lin M.F."/>
            <person name="Heiman D.I."/>
            <person name="Young S.K."/>
            <person name="Furuya K."/>
            <person name="Guo Y."/>
            <person name="Pidoux A."/>
            <person name="Chen H.M."/>
            <person name="Robbertse B."/>
            <person name="Goldberg J.M."/>
            <person name="Aoki K."/>
            <person name="Bayne E.H."/>
            <person name="Berlin A.M."/>
            <person name="Desjardins C.A."/>
            <person name="Dobbs E."/>
            <person name="Dukaj L."/>
            <person name="Fan L."/>
            <person name="FitzGerald M.G."/>
            <person name="French C."/>
            <person name="Gujja S."/>
            <person name="Hansen K."/>
            <person name="Keifenheim D."/>
            <person name="Levin J.Z."/>
            <person name="Mosher R.A."/>
            <person name="Mueller C.A."/>
            <person name="Pfiffner J."/>
            <person name="Priest M."/>
            <person name="Russ C."/>
            <person name="Smialowska A."/>
            <person name="Swoboda P."/>
            <person name="Sykes S.M."/>
            <person name="Vaughn M."/>
            <person name="Vengrova S."/>
            <person name="Yoder R."/>
            <person name="Zeng Q."/>
            <person name="Allshire R."/>
            <person name="Baulcombe D."/>
            <person name="Birren B.W."/>
            <person name="Brown W."/>
            <person name="Ekwall K."/>
            <person name="Kellis M."/>
            <person name="Leatherwood J."/>
            <person name="Levin H."/>
            <person name="Margalit H."/>
            <person name="Martienssen R."/>
            <person name="Nieduszynski C.A."/>
            <person name="Spatafora J.W."/>
            <person name="Friedman N."/>
            <person name="Dalgaard J.Z."/>
            <person name="Baumann P."/>
            <person name="Niki H."/>
            <person name="Regev A."/>
            <person name="Nusbaum C."/>
        </authorList>
    </citation>
    <scope>NUCLEOTIDE SEQUENCE [LARGE SCALE GENOMIC DNA]</scope>
    <source>
        <strain evidence="6">yFS275 / FY16936</strain>
    </source>
</reference>
<gene>
    <name evidence="5" type="ORF">SJAG_03321</name>
</gene>
<dbReference type="AlphaFoldDB" id="B6K3X5"/>
<dbReference type="FunFam" id="1.10.10.10:FF:000070">
    <property type="entry name" value="26S proteasome non-ATPase regulatory subunit 12"/>
    <property type="match status" value="1"/>
</dbReference>
<dbReference type="PANTHER" id="PTHR10855:SF1">
    <property type="entry name" value="26S PROTEASOME NON-ATPASE REGULATORY SUBUNIT 12"/>
    <property type="match status" value="1"/>
</dbReference>